<dbReference type="Pfam" id="PF12867">
    <property type="entry name" value="DinB_2"/>
    <property type="match status" value="1"/>
</dbReference>
<reference evidence="3" key="1">
    <citation type="submission" date="2016-06" db="EMBL/GenBank/DDBJ databases">
        <authorList>
            <person name="Varghese N."/>
        </authorList>
    </citation>
    <scope>NUCLEOTIDE SEQUENCE [LARGE SCALE GENOMIC DNA]</scope>
    <source>
        <strain evidence="3">DSM 45344</strain>
    </source>
</reference>
<dbReference type="PATRIC" id="fig|307121.4.peg.659"/>
<feature type="domain" description="DinB-like" evidence="1">
    <location>
        <begin position="88"/>
        <end position="230"/>
    </location>
</feature>
<evidence type="ECO:0000313" key="3">
    <source>
        <dbReference type="Proteomes" id="UP000199393"/>
    </source>
</evidence>
<dbReference type="AlphaFoldDB" id="A0A1C3MXZ6"/>
<name>A0A1C3MXZ6_9ACTN</name>
<dbReference type="EMBL" id="LT598496">
    <property type="protein sequence ID" value="SBV25174.1"/>
    <property type="molecule type" value="Genomic_DNA"/>
</dbReference>
<proteinExistence type="predicted"/>
<dbReference type="SUPFAM" id="SSF109854">
    <property type="entry name" value="DinB/YfiT-like putative metalloenzymes"/>
    <property type="match status" value="1"/>
</dbReference>
<dbReference type="RefSeq" id="WP_091588428.1">
    <property type="nucleotide sequence ID" value="NZ_JBHRWG010000002.1"/>
</dbReference>
<keyword evidence="3" id="KW-1185">Reference proteome</keyword>
<accession>A0A1C3MXZ6</accession>
<dbReference type="Gene3D" id="1.20.120.450">
    <property type="entry name" value="dinb family like domain"/>
    <property type="match status" value="1"/>
</dbReference>
<evidence type="ECO:0000313" key="2">
    <source>
        <dbReference type="EMBL" id="SBV25174.1"/>
    </source>
</evidence>
<sequence length="241" mass="27039">MTQDQVTTFVDSDLREARFIRTTLTGAVMRSVDVSGLDIDAPWLPEGTLLVNGVDVVPFVEAEINRRFPGRELRDAGDPDGLRAAWAALERAWAVAVDRLTALPAGTADLSVDGEWSFAQTVRHLVFATDVWLGRTILRRPQPLHPLGQPHAEYETDGYDMSVFATARPSLAEVLDLRAERQTMMRDFLASVTPELLAESRPHPWSPDTEATVLRCLHVILHEEWEHLRFALRDLDALVRP</sequence>
<dbReference type="STRING" id="307121.GA0070620_0644"/>
<dbReference type="InterPro" id="IPR034660">
    <property type="entry name" value="DinB/YfiT-like"/>
</dbReference>
<organism evidence="2 3">
    <name type="scientific">Micromonospora krabiensis</name>
    <dbReference type="NCBI Taxonomy" id="307121"/>
    <lineage>
        <taxon>Bacteria</taxon>
        <taxon>Bacillati</taxon>
        <taxon>Actinomycetota</taxon>
        <taxon>Actinomycetes</taxon>
        <taxon>Micromonosporales</taxon>
        <taxon>Micromonosporaceae</taxon>
        <taxon>Micromonospora</taxon>
    </lineage>
</organism>
<dbReference type="InterPro" id="IPR024775">
    <property type="entry name" value="DinB-like"/>
</dbReference>
<evidence type="ECO:0000259" key="1">
    <source>
        <dbReference type="Pfam" id="PF12867"/>
    </source>
</evidence>
<gene>
    <name evidence="2" type="ORF">GA0070620_0644</name>
</gene>
<dbReference type="Proteomes" id="UP000199393">
    <property type="component" value="Chromosome I"/>
</dbReference>
<protein>
    <submittedName>
        <fullName evidence="2">DinB superfamily protein</fullName>
    </submittedName>
</protein>
<dbReference type="OrthoDB" id="3542438at2"/>